<dbReference type="Pfam" id="PF01926">
    <property type="entry name" value="MMR_HSR1"/>
    <property type="match status" value="1"/>
</dbReference>
<dbReference type="InterPro" id="IPR006073">
    <property type="entry name" value="GTP-bd"/>
</dbReference>
<evidence type="ECO:0000259" key="3">
    <source>
        <dbReference type="Pfam" id="PF01926"/>
    </source>
</evidence>
<name>A0A376B7Q1_9ASCO</name>
<reference evidence="5" key="1">
    <citation type="submission" date="2018-06" db="EMBL/GenBank/DDBJ databases">
        <authorList>
            <person name="Guldener U."/>
        </authorList>
    </citation>
    <scope>NUCLEOTIDE SEQUENCE [LARGE SCALE GENOMIC DNA]</scope>
    <source>
        <strain evidence="5">UTAD17</strain>
    </source>
</reference>
<dbReference type="GO" id="GO:0032543">
    <property type="term" value="P:mitochondrial translation"/>
    <property type="evidence" value="ECO:0007669"/>
    <property type="project" value="TreeGrafter"/>
</dbReference>
<evidence type="ECO:0000313" key="5">
    <source>
        <dbReference type="Proteomes" id="UP000262825"/>
    </source>
</evidence>
<dbReference type="VEuPathDB" id="FungiDB:SCODWIG_02433"/>
<gene>
    <name evidence="4" type="ORF">SCODWIG_02433</name>
</gene>
<dbReference type="InterPro" id="IPR027417">
    <property type="entry name" value="P-loop_NTPase"/>
</dbReference>
<evidence type="ECO:0000313" key="4">
    <source>
        <dbReference type="EMBL" id="SSD60672.1"/>
    </source>
</evidence>
<dbReference type="GO" id="GO:0005739">
    <property type="term" value="C:mitochondrion"/>
    <property type="evidence" value="ECO:0007669"/>
    <property type="project" value="TreeGrafter"/>
</dbReference>
<evidence type="ECO:0000256" key="2">
    <source>
        <dbReference type="ARBA" id="ARBA00023134"/>
    </source>
</evidence>
<dbReference type="PANTHER" id="PTHR45782">
    <property type="entry name" value="MITOCHONDRIAL RIBOSOME-ASSOCIATED GTPASE 1"/>
    <property type="match status" value="1"/>
</dbReference>
<dbReference type="EMBL" id="UFAJ01000417">
    <property type="protein sequence ID" value="SSD60672.1"/>
    <property type="molecule type" value="Genomic_DNA"/>
</dbReference>
<dbReference type="SUPFAM" id="SSF52540">
    <property type="entry name" value="P-loop containing nucleoside triphosphate hydrolases"/>
    <property type="match status" value="1"/>
</dbReference>
<dbReference type="Gene3D" id="3.40.50.300">
    <property type="entry name" value="P-loop containing nucleotide triphosphate hydrolases"/>
    <property type="match status" value="1"/>
</dbReference>
<keyword evidence="2" id="KW-0342">GTP-binding</keyword>
<proteinExistence type="predicted"/>
<accession>A0A376B7Q1</accession>
<feature type="domain" description="G" evidence="3">
    <location>
        <begin position="141"/>
        <end position="258"/>
    </location>
</feature>
<dbReference type="GO" id="GO:0005525">
    <property type="term" value="F:GTP binding"/>
    <property type="evidence" value="ECO:0007669"/>
    <property type="project" value="UniProtKB-KW"/>
</dbReference>
<keyword evidence="5" id="KW-1185">Reference proteome</keyword>
<protein>
    <submittedName>
        <fullName evidence="4">Related to Mitochondrial GTPase 1</fullName>
    </submittedName>
</protein>
<evidence type="ECO:0000256" key="1">
    <source>
        <dbReference type="ARBA" id="ARBA00022741"/>
    </source>
</evidence>
<sequence>MFTPRYQFPKYSNLILNDFKGHQWKALQTFTTILPQVNLMVELRDLRAPISSRNCIFEILHKKYKTPRLIVYTKGDKFLSNNSSSGNTMLTPLVNKLNELHAGKDEYIIVDGRNTKQNKHLLDIIKYKYYSEDDYPLGFRLLICGIPNVGKSTIINSLRKNYFTSTIRGERTMGGTSKFKKVAKTGDEAGVTRKTSEVIKIDDCKNGIYLFDTPGISLPKKVMTQEKFLSLSLCGSVKKNIVDPVIQADYLLYLVNLQRDRLKMFGAGSTTSIPLSNNIYEVLDKMNGNNEKQNAMNFIDSVINGSNVLFDVDSLAIDQRCYDEILNSEVAKLGGTDDFISTVLYGSSTITKSNKGSRAIGSKFKKAKMVNKIF</sequence>
<dbReference type="Proteomes" id="UP000262825">
    <property type="component" value="Unassembled WGS sequence"/>
</dbReference>
<organism evidence="4 5">
    <name type="scientific">Saccharomycodes ludwigii</name>
    <dbReference type="NCBI Taxonomy" id="36035"/>
    <lineage>
        <taxon>Eukaryota</taxon>
        <taxon>Fungi</taxon>
        <taxon>Dikarya</taxon>
        <taxon>Ascomycota</taxon>
        <taxon>Saccharomycotina</taxon>
        <taxon>Saccharomycetes</taxon>
        <taxon>Saccharomycodales</taxon>
        <taxon>Saccharomycodaceae</taxon>
        <taxon>Saccharomycodes</taxon>
    </lineage>
</organism>
<dbReference type="PANTHER" id="PTHR45782:SF4">
    <property type="entry name" value="MITOCHONDRIAL RIBOSOME-ASSOCIATED GTPASE 1"/>
    <property type="match status" value="1"/>
</dbReference>
<dbReference type="AlphaFoldDB" id="A0A376B7Q1"/>
<dbReference type="OrthoDB" id="269151at2759"/>
<dbReference type="GO" id="GO:0003924">
    <property type="term" value="F:GTPase activity"/>
    <property type="evidence" value="ECO:0007669"/>
    <property type="project" value="TreeGrafter"/>
</dbReference>
<keyword evidence="1" id="KW-0547">Nucleotide-binding</keyword>